<organism evidence="1">
    <name type="scientific">marine sediment metagenome</name>
    <dbReference type="NCBI Taxonomy" id="412755"/>
    <lineage>
        <taxon>unclassified sequences</taxon>
        <taxon>metagenomes</taxon>
        <taxon>ecological metagenomes</taxon>
    </lineage>
</organism>
<evidence type="ECO:0000313" key="1">
    <source>
        <dbReference type="EMBL" id="KKK72110.1"/>
    </source>
</evidence>
<reference evidence="1" key="1">
    <citation type="journal article" date="2015" name="Nature">
        <title>Complex archaea that bridge the gap between prokaryotes and eukaryotes.</title>
        <authorList>
            <person name="Spang A."/>
            <person name="Saw J.H."/>
            <person name="Jorgensen S.L."/>
            <person name="Zaremba-Niedzwiedzka K."/>
            <person name="Martijn J."/>
            <person name="Lind A.E."/>
            <person name="van Eijk R."/>
            <person name="Schleper C."/>
            <person name="Guy L."/>
            <person name="Ettema T.J."/>
        </authorList>
    </citation>
    <scope>NUCLEOTIDE SEQUENCE</scope>
</reference>
<dbReference type="Gene3D" id="2.40.30.20">
    <property type="match status" value="1"/>
</dbReference>
<comment type="caution">
    <text evidence="1">The sequence shown here is derived from an EMBL/GenBank/DDBJ whole genome shotgun (WGS) entry which is preliminary data.</text>
</comment>
<gene>
    <name evidence="1" type="ORF">LCGC14_2907170</name>
</gene>
<protein>
    <submittedName>
        <fullName evidence="1">Uncharacterized protein</fullName>
    </submittedName>
</protein>
<dbReference type="InterPro" id="IPR023366">
    <property type="entry name" value="ATP_synth_asu-like_sf"/>
</dbReference>
<sequence>LTTSEADYDLHSIIEDEKAFVSGDRIVVKVYGRNDSATARNVTIYMEGDTAARVEFPALLNVQTVLWEVDGTETQLKTADEIDMQTKKIINVVDPTANQEAATKKYVDDSTFWDRAGTTLSPTTAGDNIETTGTGTFEGLTVNGTLQMGNDDLIAVDVNAGLTASTTQEQGQGALTAQVNEISTVANNGDTVTLPAAVTGVECEIINNGANTIKIFPASGDDLGLGTGATTSFEELEANERVKFVAYDTTNWAKESTTEIIHAEIHDEDNTDPFVINDAGGDFHSYHTNGLAAGDLADWTFDAGGAGTSHAITGIVQAGSDITVTTGTAHGLAIGDIISQTNLTNAAYVGVFDVLTVPTTTTYTVTAAYTATGTGTMDQAATLEA</sequence>
<accession>A0A0F8YEH6</accession>
<dbReference type="EMBL" id="LAZR01057418">
    <property type="protein sequence ID" value="KKK72110.1"/>
    <property type="molecule type" value="Genomic_DNA"/>
</dbReference>
<name>A0A0F8YEH6_9ZZZZ</name>
<feature type="non-terminal residue" evidence="1">
    <location>
        <position position="385"/>
    </location>
</feature>
<proteinExistence type="predicted"/>
<dbReference type="AlphaFoldDB" id="A0A0F8YEH6"/>
<feature type="non-terminal residue" evidence="1">
    <location>
        <position position="1"/>
    </location>
</feature>